<dbReference type="Pfam" id="PF13542">
    <property type="entry name" value="HTH_Tnp_ISL3"/>
    <property type="match status" value="1"/>
</dbReference>
<dbReference type="Pfam" id="PF01610">
    <property type="entry name" value="DDE_Tnp_ISL3"/>
    <property type="match status" value="1"/>
</dbReference>
<protein>
    <submittedName>
        <fullName evidence="4">Transposase of insertion sequence isrta1</fullName>
    </submittedName>
</protein>
<dbReference type="AlphaFoldDB" id="A0AAI9I9K0"/>
<dbReference type="PANTHER" id="PTHR33498:SF1">
    <property type="entry name" value="TRANSPOSASE FOR INSERTION SEQUENCE ELEMENT IS1557"/>
    <property type="match status" value="1"/>
</dbReference>
<reference evidence="4 5" key="1">
    <citation type="journal article" date="2013" name="Front. Microbiol.">
        <title>The genome of the endophytic bacterium H. frisingense GSF30(T) identifies diverse strategies in the Herbaspirillum genus to interact with plants.</title>
        <authorList>
            <person name="Straub D."/>
            <person name="Rothballer M."/>
            <person name="Hartmann A."/>
            <person name="Ludewig U."/>
        </authorList>
    </citation>
    <scope>NUCLEOTIDE SEQUENCE [LARGE SCALE GENOMIC DNA]</scope>
    <source>
        <strain evidence="4 5">GSF30</strain>
    </source>
</reference>
<dbReference type="Pfam" id="PF14690">
    <property type="entry name" value="Zn_ribbon_ISL3"/>
    <property type="match status" value="1"/>
</dbReference>
<dbReference type="EMBL" id="AEEC02000084">
    <property type="protein sequence ID" value="EOA02058.1"/>
    <property type="molecule type" value="Genomic_DNA"/>
</dbReference>
<accession>A0AAI9I9K0</accession>
<feature type="domain" description="Transposase IS204/IS1001/IS1096/IS1165 zinc-finger" evidence="3">
    <location>
        <begin position="42"/>
        <end position="86"/>
    </location>
</feature>
<dbReference type="InterPro" id="IPR002560">
    <property type="entry name" value="Transposase_DDE"/>
</dbReference>
<dbReference type="Proteomes" id="UP000006772">
    <property type="component" value="Unassembled WGS sequence"/>
</dbReference>
<evidence type="ECO:0000259" key="3">
    <source>
        <dbReference type="Pfam" id="PF14690"/>
    </source>
</evidence>
<evidence type="ECO:0000259" key="1">
    <source>
        <dbReference type="Pfam" id="PF01610"/>
    </source>
</evidence>
<evidence type="ECO:0000313" key="4">
    <source>
        <dbReference type="EMBL" id="EOA02058.1"/>
    </source>
</evidence>
<organism evidence="4 5">
    <name type="scientific">Herbaspirillum frisingense GSF30</name>
    <dbReference type="NCBI Taxonomy" id="864073"/>
    <lineage>
        <taxon>Bacteria</taxon>
        <taxon>Pseudomonadati</taxon>
        <taxon>Pseudomonadota</taxon>
        <taxon>Betaproteobacteria</taxon>
        <taxon>Burkholderiales</taxon>
        <taxon>Oxalobacteraceae</taxon>
        <taxon>Herbaspirillum</taxon>
    </lineage>
</organism>
<dbReference type="InterPro" id="IPR032877">
    <property type="entry name" value="Transposase_HTH"/>
</dbReference>
<sequence>MLDRKTLQALGCWTGYKLDRVVLPEGDSRTLSLYLKATSKVMYCQECGAKCKQVHETVVRRVRDLPLFDYRVVLHVPRRRLWCDQCGGPRLERLDWLGRYQRVTARLARACGQLLQSCTVQAVAAFYDLGWHTVKSIDLARLREAVVEPDWAAIRYLAMDEFALHKGHRYATVVVDPISRQVLWIGQGRSRETARSFFEQLPAGVAQRIEAVAIDMTTAYELEIREHCPQAEIVYDLFHVVAKYGREVIDRVRVDQANQLRHDKPARRVLKSTRWLLLRNKNNLSQAQGVHLNEVLEANAPLMTVYILRDELKRLWFYRRAQWAEKAWEQWQSQAKQSGIAALKLFAQRLESYWHGIVARCRHPLNTSIVEGINNTIKVIKRKAYGYRDDEYFFLKIKAAFPGNLR</sequence>
<feature type="domain" description="Transposase IS204/IS1001/IS1096/IS1165 helix-turn-helix" evidence="2">
    <location>
        <begin position="92"/>
        <end position="139"/>
    </location>
</feature>
<dbReference type="InterPro" id="IPR047951">
    <property type="entry name" value="Transpos_ISL3"/>
</dbReference>
<evidence type="ECO:0000259" key="2">
    <source>
        <dbReference type="Pfam" id="PF13542"/>
    </source>
</evidence>
<dbReference type="RefSeq" id="WP_006465703.1">
    <property type="nucleotide sequence ID" value="NZ_AEEC02000084.1"/>
</dbReference>
<name>A0AAI9I9K0_9BURK</name>
<feature type="domain" description="Transposase IS204/IS1001/IS1096/IS1165 DDE" evidence="1">
    <location>
        <begin position="157"/>
        <end position="397"/>
    </location>
</feature>
<dbReference type="InterPro" id="IPR029261">
    <property type="entry name" value="Transposase_Znf"/>
</dbReference>
<dbReference type="NCBIfam" id="NF033550">
    <property type="entry name" value="transpos_ISL3"/>
    <property type="match status" value="1"/>
</dbReference>
<proteinExistence type="predicted"/>
<comment type="caution">
    <text evidence="4">The sequence shown here is derived from an EMBL/GenBank/DDBJ whole genome shotgun (WGS) entry which is preliminary data.</text>
</comment>
<gene>
    <name evidence="4" type="ORF">HFRIS_024475</name>
</gene>
<dbReference type="PANTHER" id="PTHR33498">
    <property type="entry name" value="TRANSPOSASE FOR INSERTION SEQUENCE ELEMENT IS1557"/>
    <property type="match status" value="1"/>
</dbReference>
<evidence type="ECO:0000313" key="5">
    <source>
        <dbReference type="Proteomes" id="UP000006772"/>
    </source>
</evidence>